<protein>
    <submittedName>
        <fullName evidence="3">TadE family protein</fullName>
    </submittedName>
</protein>
<proteinExistence type="predicted"/>
<reference evidence="3 4" key="1">
    <citation type="submission" date="2023-12" db="EMBL/GenBank/DDBJ databases">
        <title>Denitrificimonas halotolerans sp. nov.,a novel species isolated from landfill leachate.</title>
        <authorList>
            <person name="Wang S."/>
        </authorList>
    </citation>
    <scope>NUCLEOTIDE SEQUENCE [LARGE SCALE GENOMIC DNA]</scope>
    <source>
        <strain evidence="3 4">JX-1</strain>
    </source>
</reference>
<keyword evidence="1" id="KW-0812">Transmembrane</keyword>
<dbReference type="InterPro" id="IPR012495">
    <property type="entry name" value="TadE-like_dom"/>
</dbReference>
<keyword evidence="1" id="KW-0472">Membrane</keyword>
<dbReference type="RefSeq" id="WP_321553606.1">
    <property type="nucleotide sequence ID" value="NZ_JAXIVU010000009.1"/>
</dbReference>
<keyword evidence="4" id="KW-1185">Reference proteome</keyword>
<dbReference type="Pfam" id="PF07811">
    <property type="entry name" value="TadE"/>
    <property type="match status" value="1"/>
</dbReference>
<feature type="domain" description="TadE-like" evidence="2">
    <location>
        <begin position="11"/>
        <end position="51"/>
    </location>
</feature>
<name>A0ABU5GRA5_9GAMM</name>
<organism evidence="3 4">
    <name type="scientific">Denitrificimonas halotolerans</name>
    <dbReference type="NCBI Taxonomy" id="3098930"/>
    <lineage>
        <taxon>Bacteria</taxon>
        <taxon>Pseudomonadati</taxon>
        <taxon>Pseudomonadota</taxon>
        <taxon>Gammaproteobacteria</taxon>
        <taxon>Pseudomonadales</taxon>
        <taxon>Pseudomonadaceae</taxon>
        <taxon>Denitrificimonas</taxon>
    </lineage>
</organism>
<dbReference type="EMBL" id="JAXIVU010000009">
    <property type="protein sequence ID" value="MDY7219516.1"/>
    <property type="molecule type" value="Genomic_DNA"/>
</dbReference>
<dbReference type="Proteomes" id="UP001294570">
    <property type="component" value="Unassembled WGS sequence"/>
</dbReference>
<accession>A0ABU5GRA5</accession>
<evidence type="ECO:0000313" key="3">
    <source>
        <dbReference type="EMBL" id="MDY7219516.1"/>
    </source>
</evidence>
<feature type="transmembrane region" description="Helical" evidence="1">
    <location>
        <begin position="12"/>
        <end position="36"/>
    </location>
</feature>
<evidence type="ECO:0000256" key="1">
    <source>
        <dbReference type="SAM" id="Phobius"/>
    </source>
</evidence>
<evidence type="ECO:0000259" key="2">
    <source>
        <dbReference type="Pfam" id="PF07811"/>
    </source>
</evidence>
<keyword evidence="1" id="KW-1133">Transmembrane helix</keyword>
<evidence type="ECO:0000313" key="4">
    <source>
        <dbReference type="Proteomes" id="UP001294570"/>
    </source>
</evidence>
<sequence>MTHSSKQNQQGALTIEFALLFSLFFIVVYAIIAYSLPLLLRATLNHAAAEAHRAIYELEPYILCTHNNANTASNPTTSSCLYANKVSEQIDKVLKGKHPNHRIWLPSAWNNVLKSCPAPNSLDWSELPNKRGWYQYTLSNGQLRSQVYVCFEYPYKEHPLLPSLKLLGINIPNLKDTTFKGSASARHY</sequence>
<comment type="caution">
    <text evidence="3">The sequence shown here is derived from an EMBL/GenBank/DDBJ whole genome shotgun (WGS) entry which is preliminary data.</text>
</comment>
<gene>
    <name evidence="3" type="ORF">TOI97_08055</name>
</gene>